<feature type="region of interest" description="Disordered" evidence="1">
    <location>
        <begin position="1"/>
        <end position="60"/>
    </location>
</feature>
<keyword evidence="3" id="KW-1185">Reference proteome</keyword>
<protein>
    <submittedName>
        <fullName evidence="2">Uncharacterized protein</fullName>
    </submittedName>
</protein>
<dbReference type="Proteomes" id="UP000784294">
    <property type="component" value="Unassembled WGS sequence"/>
</dbReference>
<evidence type="ECO:0000313" key="2">
    <source>
        <dbReference type="EMBL" id="VEL07147.1"/>
    </source>
</evidence>
<organism evidence="2 3">
    <name type="scientific">Protopolystoma xenopodis</name>
    <dbReference type="NCBI Taxonomy" id="117903"/>
    <lineage>
        <taxon>Eukaryota</taxon>
        <taxon>Metazoa</taxon>
        <taxon>Spiralia</taxon>
        <taxon>Lophotrochozoa</taxon>
        <taxon>Platyhelminthes</taxon>
        <taxon>Monogenea</taxon>
        <taxon>Polyopisthocotylea</taxon>
        <taxon>Polystomatidea</taxon>
        <taxon>Polystomatidae</taxon>
        <taxon>Protopolystoma</taxon>
    </lineage>
</organism>
<reference evidence="2" key="1">
    <citation type="submission" date="2018-11" db="EMBL/GenBank/DDBJ databases">
        <authorList>
            <consortium name="Pathogen Informatics"/>
        </authorList>
    </citation>
    <scope>NUCLEOTIDE SEQUENCE</scope>
</reference>
<sequence length="239" mass="26456">MRLRQRQRTGEKRLSLSGRPPHKSGLNEEVRLGRVRISLRQEPSSRPKSKGEEKPDMTYSSNYLHHHRPHRDTCLRVGNTSGLPSLSRFCLRVRLKEVYACTTASCGWRDWGETNDHTSVAQPNSPCAHTNLPLMAGARMQHAEERECLTHLAVLTNPTEKVGPSAQDTVSITNPHIYSAYMLLSSGGPGDLSLSPDVLIIDSNVDSMPEMDLGHKPGDPLTQCAPLNTNVAPSEFCQI</sequence>
<gene>
    <name evidence="2" type="ORF">PXEA_LOCUS587</name>
</gene>
<accession>A0A3S4ZMK4</accession>
<dbReference type="AlphaFoldDB" id="A0A3S4ZMK4"/>
<dbReference type="EMBL" id="CAAALY010001108">
    <property type="protein sequence ID" value="VEL07147.1"/>
    <property type="molecule type" value="Genomic_DNA"/>
</dbReference>
<name>A0A3S4ZMK4_9PLAT</name>
<evidence type="ECO:0000313" key="3">
    <source>
        <dbReference type="Proteomes" id="UP000784294"/>
    </source>
</evidence>
<evidence type="ECO:0000256" key="1">
    <source>
        <dbReference type="SAM" id="MobiDB-lite"/>
    </source>
</evidence>
<proteinExistence type="predicted"/>
<comment type="caution">
    <text evidence="2">The sequence shown here is derived from an EMBL/GenBank/DDBJ whole genome shotgun (WGS) entry which is preliminary data.</text>
</comment>
<feature type="compositionally biased region" description="Basic and acidic residues" evidence="1">
    <location>
        <begin position="43"/>
        <end position="56"/>
    </location>
</feature>